<evidence type="ECO:0000256" key="5">
    <source>
        <dbReference type="ARBA" id="ARBA00031445"/>
    </source>
</evidence>
<dbReference type="PANTHER" id="PTHR42755">
    <property type="entry name" value="3-DEOXY-MANNO-OCTULOSONATE CYTIDYLYLTRANSFERASE"/>
    <property type="match status" value="1"/>
</dbReference>
<evidence type="ECO:0000256" key="10">
    <source>
        <dbReference type="SAM" id="MobiDB-lite"/>
    </source>
</evidence>
<dbReference type="InterPro" id="IPR038107">
    <property type="entry name" value="Glycos_transf_N_sf"/>
</dbReference>
<evidence type="ECO:0000256" key="7">
    <source>
        <dbReference type="PIRSR" id="PIRSR639901-1"/>
    </source>
</evidence>
<comment type="subcellular location">
    <subcellularLocation>
        <location evidence="9">Cell membrane</location>
    </subcellularLocation>
</comment>
<dbReference type="InterPro" id="IPR039901">
    <property type="entry name" value="Kdotransferase"/>
</dbReference>
<dbReference type="GO" id="GO:0005886">
    <property type="term" value="C:plasma membrane"/>
    <property type="evidence" value="ECO:0007669"/>
    <property type="project" value="UniProtKB-SubCell"/>
</dbReference>
<evidence type="ECO:0000256" key="1">
    <source>
        <dbReference type="ARBA" id="ARBA00004713"/>
    </source>
</evidence>
<reference evidence="12 13" key="1">
    <citation type="submission" date="2018-04" db="EMBL/GenBank/DDBJ databases">
        <title>Complete genome sequence of Hydrogenophilus thermoluteolus TH-1.</title>
        <authorList>
            <person name="Arai H."/>
        </authorList>
    </citation>
    <scope>NUCLEOTIDE SEQUENCE [LARGE SCALE GENOMIC DNA]</scope>
    <source>
        <strain evidence="12 13">TH-1</strain>
    </source>
</reference>
<dbReference type="Gene3D" id="3.40.50.2000">
    <property type="entry name" value="Glycogen Phosphorylase B"/>
    <property type="match status" value="1"/>
</dbReference>
<feature type="active site" description="Proton acceptor" evidence="7">
    <location>
        <position position="63"/>
    </location>
</feature>
<dbReference type="UniPathway" id="UPA00958"/>
<dbReference type="KEGG" id="htl:HPTL_0732"/>
<dbReference type="GO" id="GO:0009245">
    <property type="term" value="P:lipid A biosynthetic process"/>
    <property type="evidence" value="ECO:0007669"/>
    <property type="project" value="TreeGrafter"/>
</dbReference>
<gene>
    <name evidence="12" type="ORF">HPTL_0732</name>
</gene>
<keyword evidence="13" id="KW-1185">Reference proteome</keyword>
<accession>A0A2Z6DX21</accession>
<name>A0A2Z6DX21_HYDTE</name>
<dbReference type="Pfam" id="PF04413">
    <property type="entry name" value="Glycos_transf_N"/>
    <property type="match status" value="1"/>
</dbReference>
<dbReference type="GO" id="GO:0009244">
    <property type="term" value="P:lipopolysaccharide core region biosynthetic process"/>
    <property type="evidence" value="ECO:0007669"/>
    <property type="project" value="UniProtKB-UniRule"/>
</dbReference>
<evidence type="ECO:0000256" key="9">
    <source>
        <dbReference type="RuleBase" id="RU365103"/>
    </source>
</evidence>
<dbReference type="PANTHER" id="PTHR42755:SF1">
    <property type="entry name" value="3-DEOXY-D-MANNO-OCTULOSONIC ACID TRANSFERASE, MITOCHONDRIAL-RELATED"/>
    <property type="match status" value="1"/>
</dbReference>
<proteinExistence type="inferred from homology"/>
<keyword evidence="9" id="KW-1003">Cell membrane</keyword>
<dbReference type="AlphaFoldDB" id="A0A2Z6DX21"/>
<feature type="domain" description="3-deoxy-D-manno-octulosonic-acid transferase N-terminal" evidence="11">
    <location>
        <begin position="36"/>
        <end position="214"/>
    </location>
</feature>
<comment type="catalytic activity">
    <reaction evidence="6 9">
        <text>lipid IVA (E. coli) + CMP-3-deoxy-beta-D-manno-octulosonate = alpha-Kdo-(2-&gt;6)-lipid IVA (E. coli) + CMP + H(+)</text>
        <dbReference type="Rhea" id="RHEA:28066"/>
        <dbReference type="ChEBI" id="CHEBI:15378"/>
        <dbReference type="ChEBI" id="CHEBI:58603"/>
        <dbReference type="ChEBI" id="CHEBI:60364"/>
        <dbReference type="ChEBI" id="CHEBI:60377"/>
        <dbReference type="ChEBI" id="CHEBI:85987"/>
        <dbReference type="EC" id="2.4.99.12"/>
    </reaction>
</comment>
<comment type="pathway">
    <text evidence="1 9">Bacterial outer membrane biogenesis; LPS core biosynthesis.</text>
</comment>
<evidence type="ECO:0000313" key="13">
    <source>
        <dbReference type="Proteomes" id="UP000262004"/>
    </source>
</evidence>
<dbReference type="Gene3D" id="3.40.50.11720">
    <property type="entry name" value="3-Deoxy-D-manno-octulosonic-acid transferase, N-terminal domain"/>
    <property type="match status" value="1"/>
</dbReference>
<keyword evidence="4 9" id="KW-0808">Transferase</keyword>
<feature type="site" description="Transition state stabilizer" evidence="8">
    <location>
        <position position="135"/>
    </location>
</feature>
<dbReference type="EMBL" id="AP018558">
    <property type="protein sequence ID" value="BBD77000.1"/>
    <property type="molecule type" value="Genomic_DNA"/>
</dbReference>
<evidence type="ECO:0000256" key="4">
    <source>
        <dbReference type="ARBA" id="ARBA00022679"/>
    </source>
</evidence>
<evidence type="ECO:0000256" key="3">
    <source>
        <dbReference type="ARBA" id="ARBA00019077"/>
    </source>
</evidence>
<protein>
    <recommendedName>
        <fullName evidence="3 9">3-deoxy-D-manno-octulosonic acid transferase</fullName>
        <shortName evidence="9">Kdo transferase</shortName>
        <ecNumber evidence="2 9">2.4.99.12</ecNumber>
    </recommendedName>
    <alternativeName>
        <fullName evidence="5 9">Lipid IV(A) 3-deoxy-D-manno-octulosonic acid transferase</fullName>
    </alternativeName>
</protein>
<comment type="similarity">
    <text evidence="9">Belongs to the glycosyltransferase group 1 family.</text>
</comment>
<evidence type="ECO:0000256" key="6">
    <source>
        <dbReference type="ARBA" id="ARBA00049183"/>
    </source>
</evidence>
<organism evidence="12 13">
    <name type="scientific">Hydrogenophilus thermoluteolus</name>
    <name type="common">Pseudomonas hydrogenothermophila</name>
    <dbReference type="NCBI Taxonomy" id="297"/>
    <lineage>
        <taxon>Bacteria</taxon>
        <taxon>Pseudomonadati</taxon>
        <taxon>Pseudomonadota</taxon>
        <taxon>Hydrogenophilia</taxon>
        <taxon>Hydrogenophilales</taxon>
        <taxon>Hydrogenophilaceae</taxon>
        <taxon>Hydrogenophilus</taxon>
    </lineage>
</organism>
<dbReference type="InterPro" id="IPR007507">
    <property type="entry name" value="Glycos_transf_N"/>
</dbReference>
<dbReference type="Proteomes" id="UP000262004">
    <property type="component" value="Chromosome"/>
</dbReference>
<evidence type="ECO:0000259" key="11">
    <source>
        <dbReference type="Pfam" id="PF04413"/>
    </source>
</evidence>
<feature type="region of interest" description="Disordered" evidence="10">
    <location>
        <begin position="435"/>
        <end position="464"/>
    </location>
</feature>
<sequence length="464" mass="51892">MRTYHIYDRLWHWARPLLEKRLKRLAESRHPGYAEGIAERFGVVTWPETLARPVWVHAVSVGETRAAQPLIAALRRQYPSLPVLLTHMTPTGRETGASAWSGDPLVRQAWAPYDHTAWVAAFVAATRPRALLLMETELWPNWLRVAQETAIPIALINARLSKRSFRRYRRWQRWLPLAWEALTLIAAQTADDAERFRELGAKHVVVTGNLKFDQTPNPELVALGKSWQRHLGNRAALVWASTRDGEEKLLLDAWERLLETFPPQWRAPLLVIVPRHSERCDAVGALLTQRRYQWARRSEALPHPGLDVWLGDSLGEMTAYYTMARAALIGGSWKPFGGQNPLEAIAAGCPPVVGPHVFHFEDLVATGRRSRAIVQCPDPEAGLRYALRLLHSAELHAEHVAQGALFLAAHRGATDRTMAIVAPLLTPSAAERDSAVDGVTPFTLPRTAHPPASNRTPPAAPPRP</sequence>
<evidence type="ECO:0000256" key="8">
    <source>
        <dbReference type="PIRSR" id="PIRSR639901-2"/>
    </source>
</evidence>
<comment type="function">
    <text evidence="9">Involved in lipopolysaccharide (LPS) biosynthesis. Catalyzes the transfer of 3-deoxy-D-manno-octulosonate (Kdo) residue(s) from CMP-Kdo to lipid IV(A), the tetraacyldisaccharide-1,4'-bisphosphate precursor of lipid A.</text>
</comment>
<dbReference type="RefSeq" id="WP_170141261.1">
    <property type="nucleotide sequence ID" value="NZ_AP018558.1"/>
</dbReference>
<evidence type="ECO:0000256" key="2">
    <source>
        <dbReference type="ARBA" id="ARBA00012621"/>
    </source>
</evidence>
<dbReference type="GO" id="GO:0043842">
    <property type="term" value="F:Kdo transferase activity"/>
    <property type="evidence" value="ECO:0007669"/>
    <property type="project" value="UniProtKB-EC"/>
</dbReference>
<keyword evidence="9" id="KW-0448">Lipopolysaccharide biosynthesis</keyword>
<feature type="site" description="Transition state stabilizer" evidence="8">
    <location>
        <position position="211"/>
    </location>
</feature>
<evidence type="ECO:0000313" key="12">
    <source>
        <dbReference type="EMBL" id="BBD77000.1"/>
    </source>
</evidence>
<keyword evidence="9" id="KW-0472">Membrane</keyword>
<dbReference type="EC" id="2.4.99.12" evidence="2 9"/>
<dbReference type="SUPFAM" id="SSF53756">
    <property type="entry name" value="UDP-Glycosyltransferase/glycogen phosphorylase"/>
    <property type="match status" value="1"/>
</dbReference>
<dbReference type="FunFam" id="3.40.50.11720:FF:000001">
    <property type="entry name" value="3-deoxy-D-manno-octulosonic acid transferase"/>
    <property type="match status" value="1"/>
</dbReference>